<dbReference type="Proteomes" id="UP000231644">
    <property type="component" value="Unassembled WGS sequence"/>
</dbReference>
<dbReference type="Pfam" id="PF05990">
    <property type="entry name" value="DUF900"/>
    <property type="match status" value="1"/>
</dbReference>
<dbReference type="RefSeq" id="WP_093452817.1">
    <property type="nucleotide sequence ID" value="NZ_FOLX01000001.1"/>
</dbReference>
<organism evidence="1 2">
    <name type="scientific">Pseudooceanicola nitratireducens</name>
    <dbReference type="NCBI Taxonomy" id="517719"/>
    <lineage>
        <taxon>Bacteria</taxon>
        <taxon>Pseudomonadati</taxon>
        <taxon>Pseudomonadota</taxon>
        <taxon>Alphaproteobacteria</taxon>
        <taxon>Rhodobacterales</taxon>
        <taxon>Paracoccaceae</taxon>
        <taxon>Pseudooceanicola</taxon>
    </lineage>
</organism>
<dbReference type="InterPro" id="IPR029058">
    <property type="entry name" value="AB_hydrolase_fold"/>
</dbReference>
<dbReference type="STRING" id="517719.SAMN05421762_1191"/>
<dbReference type="EMBL" id="FOLX01000001">
    <property type="protein sequence ID" value="SFC51983.1"/>
    <property type="molecule type" value="Genomic_DNA"/>
</dbReference>
<keyword evidence="2" id="KW-1185">Reference proteome</keyword>
<evidence type="ECO:0000313" key="2">
    <source>
        <dbReference type="Proteomes" id="UP000231644"/>
    </source>
</evidence>
<dbReference type="AlphaFoldDB" id="A0A1I1K1Y3"/>
<reference evidence="1 2" key="1">
    <citation type="submission" date="2016-10" db="EMBL/GenBank/DDBJ databases">
        <authorList>
            <person name="de Groot N.N."/>
        </authorList>
    </citation>
    <scope>NUCLEOTIDE SEQUENCE [LARGE SCALE GENOMIC DNA]</scope>
    <source>
        <strain evidence="1 2">DSM 29619</strain>
    </source>
</reference>
<sequence length="306" mass="33101">MGILRINMTDTTGGIALHGTPEIPLAQALSAQQNGTGPVIVMIHGYRFAPGDARHCPHDHILSLRPDHRCRKALSWPRGLGSDGTGDSLGIAFGWPARGAFRKAYARADQAGLALARLITLLRGQSPGRRVHVMAHSLGARVALSALRHLPAGGIDRMLLLNGAEYTSRAEAALATPAGRRTEVLHITARENRAYDLGFELITRAPAPGDRALSLRAPERPNWLTLPIHDAATLAALRHYGFPLAPPQARICHWSSYLRPGLFPLFRALIGTSQPLPLVTLRALLPEETAHRSTPWPALRPGLHNA</sequence>
<evidence type="ECO:0008006" key="3">
    <source>
        <dbReference type="Google" id="ProtNLM"/>
    </source>
</evidence>
<dbReference type="SUPFAM" id="SSF53474">
    <property type="entry name" value="alpha/beta-Hydrolases"/>
    <property type="match status" value="1"/>
</dbReference>
<gene>
    <name evidence="1" type="ORF">SAMN05421762_1191</name>
</gene>
<dbReference type="Gene3D" id="3.40.50.1820">
    <property type="entry name" value="alpha/beta hydrolase"/>
    <property type="match status" value="1"/>
</dbReference>
<proteinExistence type="predicted"/>
<accession>A0A1I1K1Y3</accession>
<name>A0A1I1K1Y3_9RHOB</name>
<evidence type="ECO:0000313" key="1">
    <source>
        <dbReference type="EMBL" id="SFC51983.1"/>
    </source>
</evidence>
<protein>
    <recommendedName>
        <fullName evidence="3">Alpha/beta hydrolase family protein</fullName>
    </recommendedName>
</protein>
<dbReference type="InterPro" id="IPR010297">
    <property type="entry name" value="DUF900_hydrolase"/>
</dbReference>
<dbReference type="OrthoDB" id="7303283at2"/>